<gene>
    <name evidence="5" type="primary">pcpR_2</name>
    <name evidence="5" type="ORF">LMG3328_00445</name>
</gene>
<dbReference type="PANTHER" id="PTHR30118:SF15">
    <property type="entry name" value="TRANSCRIPTIONAL REGULATORY PROTEIN"/>
    <property type="match status" value="1"/>
</dbReference>
<reference evidence="5 6" key="1">
    <citation type="submission" date="2020-04" db="EMBL/GenBank/DDBJ databases">
        <authorList>
            <person name="De Canck E."/>
        </authorList>
    </citation>
    <scope>NUCLEOTIDE SEQUENCE [LARGE SCALE GENOMIC DNA]</scope>
    <source>
        <strain evidence="5 6">LMG 3328</strain>
    </source>
</reference>
<evidence type="ECO:0000313" key="5">
    <source>
        <dbReference type="EMBL" id="CAB3824575.1"/>
    </source>
</evidence>
<dbReference type="Pfam" id="PF00126">
    <property type="entry name" value="HTH_1"/>
    <property type="match status" value="1"/>
</dbReference>
<dbReference type="Gene3D" id="1.10.10.10">
    <property type="entry name" value="Winged helix-like DNA-binding domain superfamily/Winged helix DNA-binding domain"/>
    <property type="match status" value="1"/>
</dbReference>
<dbReference type="InterPro" id="IPR005119">
    <property type="entry name" value="LysR_subst-bd"/>
</dbReference>
<dbReference type="Gene3D" id="3.40.190.10">
    <property type="entry name" value="Periplasmic binding protein-like II"/>
    <property type="match status" value="2"/>
</dbReference>
<dbReference type="Pfam" id="PF03466">
    <property type="entry name" value="LysR_substrate"/>
    <property type="match status" value="1"/>
</dbReference>
<keyword evidence="4" id="KW-0804">Transcription</keyword>
<dbReference type="PROSITE" id="PS50931">
    <property type="entry name" value="HTH_LYSR"/>
    <property type="match status" value="1"/>
</dbReference>
<dbReference type="AlphaFoldDB" id="A0A2M9H4S7"/>
<dbReference type="InterPro" id="IPR036390">
    <property type="entry name" value="WH_DNA-bd_sf"/>
</dbReference>
<name>A0A2M9H4S7_9BURK</name>
<evidence type="ECO:0000256" key="2">
    <source>
        <dbReference type="ARBA" id="ARBA00023015"/>
    </source>
</evidence>
<dbReference type="SUPFAM" id="SSF53850">
    <property type="entry name" value="Periplasmic binding protein-like II"/>
    <property type="match status" value="1"/>
</dbReference>
<dbReference type="GO" id="GO:0003677">
    <property type="term" value="F:DNA binding"/>
    <property type="evidence" value="ECO:0007669"/>
    <property type="project" value="UniProtKB-KW"/>
</dbReference>
<dbReference type="Proteomes" id="UP000494122">
    <property type="component" value="Unassembled WGS sequence"/>
</dbReference>
<sequence>MNQIDIESTDLNLLKVFEAIYDEGGAGRAALRLGVTQSAVSAALARLRVLYADPLFVRTGRGLSPSLRARELRPIIGEALDKCRQSLSLARPGAAGFGGRSVTLGLSDDFEIALGREAIAALAMAAPGLRLIFRQTHSRVAADMLMAREVDLVIASGGLTAPALQRVTVGQGGYACLVDPASLAPGQDALSVEDFTRRPHVLVSSGGFIGVVDEVLHGLGLSRRVLASTTHFSALAFLLRGGDALATLPAHAARGLAAVAGLRRLPCPIAMPDYAIEMGWRADALRDEAVAVARRCLLGLLQGYGWVTAPALPE</sequence>
<dbReference type="RefSeq" id="WP_054417552.1">
    <property type="nucleotide sequence ID" value="NZ_CADILE010000001.1"/>
</dbReference>
<dbReference type="InterPro" id="IPR050389">
    <property type="entry name" value="LysR-type_TF"/>
</dbReference>
<dbReference type="GO" id="GO:0003700">
    <property type="term" value="F:DNA-binding transcription factor activity"/>
    <property type="evidence" value="ECO:0007669"/>
    <property type="project" value="InterPro"/>
</dbReference>
<accession>A0A2M9H4S7</accession>
<keyword evidence="2" id="KW-0805">Transcription regulation</keyword>
<comment type="similarity">
    <text evidence="1">Belongs to the LysR transcriptional regulatory family.</text>
</comment>
<evidence type="ECO:0000313" key="6">
    <source>
        <dbReference type="Proteomes" id="UP000494122"/>
    </source>
</evidence>
<proteinExistence type="inferred from homology"/>
<dbReference type="EMBL" id="CADILE010000001">
    <property type="protein sequence ID" value="CAB3824575.1"/>
    <property type="molecule type" value="Genomic_DNA"/>
</dbReference>
<evidence type="ECO:0000256" key="4">
    <source>
        <dbReference type="ARBA" id="ARBA00023163"/>
    </source>
</evidence>
<keyword evidence="3" id="KW-0238">DNA-binding</keyword>
<evidence type="ECO:0000256" key="3">
    <source>
        <dbReference type="ARBA" id="ARBA00023125"/>
    </source>
</evidence>
<dbReference type="SUPFAM" id="SSF46785">
    <property type="entry name" value="Winged helix' DNA-binding domain"/>
    <property type="match status" value="1"/>
</dbReference>
<protein>
    <submittedName>
        <fullName evidence="5">PCP degradation transcriptional activation protein</fullName>
    </submittedName>
</protein>
<evidence type="ECO:0000256" key="1">
    <source>
        <dbReference type="ARBA" id="ARBA00009437"/>
    </source>
</evidence>
<dbReference type="InterPro" id="IPR036388">
    <property type="entry name" value="WH-like_DNA-bd_sf"/>
</dbReference>
<dbReference type="PANTHER" id="PTHR30118">
    <property type="entry name" value="HTH-TYPE TRANSCRIPTIONAL REGULATOR LEUO-RELATED"/>
    <property type="match status" value="1"/>
</dbReference>
<organism evidence="5 6">
    <name type="scientific">Achromobacter ruhlandii</name>
    <dbReference type="NCBI Taxonomy" id="72557"/>
    <lineage>
        <taxon>Bacteria</taxon>
        <taxon>Pseudomonadati</taxon>
        <taxon>Pseudomonadota</taxon>
        <taxon>Betaproteobacteria</taxon>
        <taxon>Burkholderiales</taxon>
        <taxon>Alcaligenaceae</taxon>
        <taxon>Achromobacter</taxon>
    </lineage>
</organism>
<dbReference type="InterPro" id="IPR000847">
    <property type="entry name" value="LysR_HTH_N"/>
</dbReference>